<sequence length="122" mass="13128">MRTRRSLLSLLLSLVLAGGLVPLFQASSAADTASDYEEVPANAGKVAQCGGATVFIWKAKRLMFCTGDGRVYTSAPDALRWEEDSEDEIKIALDRKTARAPSACGNLWNPAIVKRKVGRGSD</sequence>
<comment type="caution">
    <text evidence="2">The sequence shown here is derived from an EMBL/GenBank/DDBJ whole genome shotgun (WGS) entry which is preliminary data.</text>
</comment>
<evidence type="ECO:0000313" key="3">
    <source>
        <dbReference type="Proteomes" id="UP001139485"/>
    </source>
</evidence>
<dbReference type="AlphaFoldDB" id="A0A9X2D709"/>
<dbReference type="EMBL" id="JAMOIL010000010">
    <property type="protein sequence ID" value="MCM0620531.1"/>
    <property type="molecule type" value="Genomic_DNA"/>
</dbReference>
<accession>A0A9X2D709</accession>
<proteinExistence type="predicted"/>
<gene>
    <name evidence="2" type="ORF">M8330_09520</name>
</gene>
<evidence type="ECO:0000313" key="2">
    <source>
        <dbReference type="EMBL" id="MCM0620531.1"/>
    </source>
</evidence>
<keyword evidence="1" id="KW-0732">Signal</keyword>
<organism evidence="2 3">
    <name type="scientific">Nocardioides bruguierae</name>
    <dbReference type="NCBI Taxonomy" id="2945102"/>
    <lineage>
        <taxon>Bacteria</taxon>
        <taxon>Bacillati</taxon>
        <taxon>Actinomycetota</taxon>
        <taxon>Actinomycetes</taxon>
        <taxon>Propionibacteriales</taxon>
        <taxon>Nocardioidaceae</taxon>
        <taxon>Nocardioides</taxon>
    </lineage>
</organism>
<dbReference type="RefSeq" id="WP_250827128.1">
    <property type="nucleotide sequence ID" value="NZ_JAMOIL010000010.1"/>
</dbReference>
<evidence type="ECO:0000256" key="1">
    <source>
        <dbReference type="SAM" id="SignalP"/>
    </source>
</evidence>
<reference evidence="2" key="1">
    <citation type="submission" date="2022-05" db="EMBL/GenBank/DDBJ databases">
        <authorList>
            <person name="Tuo L."/>
        </authorList>
    </citation>
    <scope>NUCLEOTIDE SEQUENCE</scope>
    <source>
        <strain evidence="2">BSK12Z-4</strain>
    </source>
</reference>
<feature type="chain" id="PRO_5040764705" evidence="1">
    <location>
        <begin position="30"/>
        <end position="122"/>
    </location>
</feature>
<feature type="signal peptide" evidence="1">
    <location>
        <begin position="1"/>
        <end position="29"/>
    </location>
</feature>
<name>A0A9X2D709_9ACTN</name>
<keyword evidence="3" id="KW-1185">Reference proteome</keyword>
<dbReference type="Proteomes" id="UP001139485">
    <property type="component" value="Unassembled WGS sequence"/>
</dbReference>
<protein>
    <submittedName>
        <fullName evidence="2">Uncharacterized protein</fullName>
    </submittedName>
</protein>